<reference evidence="1 2" key="1">
    <citation type="journal article" date="2019" name="Int. J. Syst. Evol. Microbiol.">
        <title>The Global Catalogue of Microorganisms (GCM) 10K type strain sequencing project: providing services to taxonomists for standard genome sequencing and annotation.</title>
        <authorList>
            <consortium name="The Broad Institute Genomics Platform"/>
            <consortium name="The Broad Institute Genome Sequencing Center for Infectious Disease"/>
            <person name="Wu L."/>
            <person name="Ma J."/>
        </authorList>
    </citation>
    <scope>NUCLEOTIDE SEQUENCE [LARGE SCALE GENOMIC DNA]</scope>
    <source>
        <strain evidence="1 2">JCM 1407</strain>
    </source>
</reference>
<evidence type="ECO:0000313" key="2">
    <source>
        <dbReference type="Proteomes" id="UP001501510"/>
    </source>
</evidence>
<keyword evidence="2" id="KW-1185">Reference proteome</keyword>
<name>A0ABN1JCN0_9CLOT</name>
<protein>
    <submittedName>
        <fullName evidence="1">Uncharacterized protein</fullName>
    </submittedName>
</protein>
<comment type="caution">
    <text evidence="1">The sequence shown here is derived from an EMBL/GenBank/DDBJ whole genome shotgun (WGS) entry which is preliminary data.</text>
</comment>
<sequence>MSKRIQVSFKENKRDLALYKYVKNKNDISCFVKDAIEYYFQCNSLGNEIKSSVYREKFDI</sequence>
<dbReference type="Proteomes" id="UP001501510">
    <property type="component" value="Unassembled WGS sequence"/>
</dbReference>
<dbReference type="RefSeq" id="WP_343759461.1">
    <property type="nucleotide sequence ID" value="NZ_BAAACG010000006.1"/>
</dbReference>
<gene>
    <name evidence="1" type="ORF">GCM10008906_10000</name>
</gene>
<organism evidence="1 2">
    <name type="scientific">Clostridium oceanicum</name>
    <dbReference type="NCBI Taxonomy" id="1543"/>
    <lineage>
        <taxon>Bacteria</taxon>
        <taxon>Bacillati</taxon>
        <taxon>Bacillota</taxon>
        <taxon>Clostridia</taxon>
        <taxon>Eubacteriales</taxon>
        <taxon>Clostridiaceae</taxon>
        <taxon>Clostridium</taxon>
    </lineage>
</organism>
<proteinExistence type="predicted"/>
<evidence type="ECO:0000313" key="1">
    <source>
        <dbReference type="EMBL" id="GAA0735810.1"/>
    </source>
</evidence>
<dbReference type="EMBL" id="BAAACG010000006">
    <property type="protein sequence ID" value="GAA0735810.1"/>
    <property type="molecule type" value="Genomic_DNA"/>
</dbReference>
<accession>A0ABN1JCN0</accession>